<dbReference type="GO" id="GO:0005267">
    <property type="term" value="F:potassium channel activity"/>
    <property type="evidence" value="ECO:0007669"/>
    <property type="project" value="UniProtKB-KW"/>
</dbReference>
<dbReference type="Proteomes" id="UP000094313">
    <property type="component" value="Chromosome"/>
</dbReference>
<dbReference type="GO" id="GO:0015252">
    <property type="term" value="F:proton channel activity"/>
    <property type="evidence" value="ECO:0007669"/>
    <property type="project" value="InterPro"/>
</dbReference>
<keyword evidence="6" id="KW-0631">Potassium channel</keyword>
<organism evidence="14 15">
    <name type="scientific">Pedobacter steynii</name>
    <dbReference type="NCBI Taxonomy" id="430522"/>
    <lineage>
        <taxon>Bacteria</taxon>
        <taxon>Pseudomonadati</taxon>
        <taxon>Bacteroidota</taxon>
        <taxon>Sphingobacteriia</taxon>
        <taxon>Sphingobacteriales</taxon>
        <taxon>Sphingobacteriaceae</taxon>
        <taxon>Pedobacter</taxon>
    </lineage>
</organism>
<dbReference type="EMBL" id="CP017141">
    <property type="protein sequence ID" value="AOM80949.1"/>
    <property type="molecule type" value="Genomic_DNA"/>
</dbReference>
<evidence type="ECO:0000256" key="12">
    <source>
        <dbReference type="ARBA" id="ARBA00034430"/>
    </source>
</evidence>
<keyword evidence="15" id="KW-1185">Reference proteome</keyword>
<feature type="transmembrane region" description="Helical" evidence="13">
    <location>
        <begin position="169"/>
        <end position="193"/>
    </location>
</feature>
<name>A0A1D7QQM1_9SPHI</name>
<reference evidence="14 15" key="1">
    <citation type="submission" date="2016-08" db="EMBL/GenBank/DDBJ databases">
        <authorList>
            <person name="Seilhamer J.J."/>
        </authorList>
    </citation>
    <scope>NUCLEOTIDE SEQUENCE [LARGE SCALE GENOMIC DNA]</scope>
    <source>
        <strain evidence="14 15">DX4</strain>
    </source>
</reference>
<feature type="transmembrane region" description="Helical" evidence="13">
    <location>
        <begin position="49"/>
        <end position="67"/>
    </location>
</feature>
<keyword evidence="4" id="KW-0633">Potassium transport</keyword>
<keyword evidence="8 13" id="KW-1133">Transmembrane helix</keyword>
<keyword evidence="5 13" id="KW-0812">Transmembrane</keyword>
<dbReference type="InterPro" id="IPR010617">
    <property type="entry name" value="TMEM175-like"/>
</dbReference>
<evidence type="ECO:0000313" key="14">
    <source>
        <dbReference type="EMBL" id="AOM80949.1"/>
    </source>
</evidence>
<gene>
    <name evidence="14" type="ORF">BFS30_21785</name>
</gene>
<comment type="similarity">
    <text evidence="2">Belongs to the TMEM175 family.</text>
</comment>
<sequence>MEKETARIEAFSDGVFAIAITLLVLELRVPEVVGAEGPGVVAGKLMAQWPTYIAFAISFFSIFIMWVNHHKLFKQIYRRNTEIMFANGLILFLVCCVSYPSSLLAQFYDTDSQQLVISIYTGTFVLVNLSYNLLWFLACRDRTLLRPGLSEAAILGIRNNYLYGLPTYVAAFGLSFYFPVSALLICILLWIYWAISSKKVEMRGNSEGEINKTY</sequence>
<dbReference type="KEGG" id="psty:BFS30_21785"/>
<evidence type="ECO:0000256" key="10">
    <source>
        <dbReference type="ARBA" id="ARBA00023136"/>
    </source>
</evidence>
<proteinExistence type="inferred from homology"/>
<keyword evidence="10 13" id="KW-0472">Membrane</keyword>
<protein>
    <submittedName>
        <fullName evidence="14">Tellurium resistance protein TerC</fullName>
    </submittedName>
</protein>
<evidence type="ECO:0000256" key="3">
    <source>
        <dbReference type="ARBA" id="ARBA00022448"/>
    </source>
</evidence>
<evidence type="ECO:0000256" key="9">
    <source>
        <dbReference type="ARBA" id="ARBA00023065"/>
    </source>
</evidence>
<evidence type="ECO:0000256" key="4">
    <source>
        <dbReference type="ARBA" id="ARBA00022538"/>
    </source>
</evidence>
<evidence type="ECO:0000313" key="15">
    <source>
        <dbReference type="Proteomes" id="UP000094313"/>
    </source>
</evidence>
<evidence type="ECO:0000256" key="5">
    <source>
        <dbReference type="ARBA" id="ARBA00022692"/>
    </source>
</evidence>
<feature type="transmembrane region" description="Helical" evidence="13">
    <location>
        <begin position="88"/>
        <end position="108"/>
    </location>
</feature>
<dbReference type="GO" id="GO:0016020">
    <property type="term" value="C:membrane"/>
    <property type="evidence" value="ECO:0007669"/>
    <property type="project" value="UniProtKB-SubCell"/>
</dbReference>
<keyword evidence="3" id="KW-0813">Transport</keyword>
<feature type="transmembrane region" description="Helical" evidence="13">
    <location>
        <begin position="12"/>
        <end position="29"/>
    </location>
</feature>
<dbReference type="OrthoDB" id="7626281at2"/>
<evidence type="ECO:0000256" key="8">
    <source>
        <dbReference type="ARBA" id="ARBA00022989"/>
    </source>
</evidence>
<evidence type="ECO:0000256" key="11">
    <source>
        <dbReference type="ARBA" id="ARBA00023303"/>
    </source>
</evidence>
<evidence type="ECO:0000256" key="2">
    <source>
        <dbReference type="ARBA" id="ARBA00006920"/>
    </source>
</evidence>
<evidence type="ECO:0000256" key="1">
    <source>
        <dbReference type="ARBA" id="ARBA00004141"/>
    </source>
</evidence>
<dbReference type="PANTHER" id="PTHR31462">
    <property type="entry name" value="ENDOSOMAL/LYSOSOMAL POTASSIUM CHANNEL TMEM175"/>
    <property type="match status" value="1"/>
</dbReference>
<evidence type="ECO:0000256" key="13">
    <source>
        <dbReference type="SAM" id="Phobius"/>
    </source>
</evidence>
<dbReference type="AlphaFoldDB" id="A0A1D7QQM1"/>
<keyword evidence="7" id="KW-0630">Potassium</keyword>
<feature type="transmembrane region" description="Helical" evidence="13">
    <location>
        <begin position="114"/>
        <end position="137"/>
    </location>
</feature>
<keyword evidence="9" id="KW-0406">Ion transport</keyword>
<evidence type="ECO:0000256" key="6">
    <source>
        <dbReference type="ARBA" id="ARBA00022826"/>
    </source>
</evidence>
<dbReference type="PANTHER" id="PTHR31462:SF5">
    <property type="entry name" value="ENDOSOMAL_LYSOSOMAL PROTON CHANNEL TMEM175"/>
    <property type="match status" value="1"/>
</dbReference>
<comment type="catalytic activity">
    <reaction evidence="12">
        <text>K(+)(in) = K(+)(out)</text>
        <dbReference type="Rhea" id="RHEA:29463"/>
        <dbReference type="ChEBI" id="CHEBI:29103"/>
    </reaction>
</comment>
<keyword evidence="11" id="KW-0407">Ion channel</keyword>
<evidence type="ECO:0000256" key="7">
    <source>
        <dbReference type="ARBA" id="ARBA00022958"/>
    </source>
</evidence>
<comment type="subcellular location">
    <subcellularLocation>
        <location evidence="1">Membrane</location>
        <topology evidence="1">Multi-pass membrane protein</topology>
    </subcellularLocation>
</comment>
<accession>A0A1D7QQM1</accession>
<dbReference type="Pfam" id="PF06736">
    <property type="entry name" value="TMEM175"/>
    <property type="match status" value="1"/>
</dbReference>